<feature type="domain" description="Bifunctional inhibitor/plant lipid transfer protein/seed storage helical" evidence="2">
    <location>
        <begin position="31"/>
        <end position="103"/>
    </location>
</feature>
<keyword evidence="4" id="KW-1185">Reference proteome</keyword>
<dbReference type="Proteomes" id="UP001054252">
    <property type="component" value="Unassembled WGS sequence"/>
</dbReference>
<evidence type="ECO:0000313" key="3">
    <source>
        <dbReference type="EMBL" id="GKV37737.1"/>
    </source>
</evidence>
<feature type="chain" id="PRO_5043719505" description="Bifunctional inhibitor/plant lipid transfer protein/seed storage helical domain-containing protein" evidence="1">
    <location>
        <begin position="28"/>
        <end position="103"/>
    </location>
</feature>
<dbReference type="CDD" id="cd04660">
    <property type="entry name" value="nsLTP_like"/>
    <property type="match status" value="1"/>
</dbReference>
<evidence type="ECO:0000259" key="2">
    <source>
        <dbReference type="SMART" id="SM00499"/>
    </source>
</evidence>
<dbReference type="InterPro" id="IPR036312">
    <property type="entry name" value="Bifun_inhib/LTP/seed_sf"/>
</dbReference>
<dbReference type="GO" id="GO:0005504">
    <property type="term" value="F:fatty acid binding"/>
    <property type="evidence" value="ECO:0007669"/>
    <property type="project" value="InterPro"/>
</dbReference>
<dbReference type="SMART" id="SM00499">
    <property type="entry name" value="AAI"/>
    <property type="match status" value="1"/>
</dbReference>
<name>A0AAV5LMJ3_9ROSI</name>
<dbReference type="EMBL" id="BPVZ01000124">
    <property type="protein sequence ID" value="GKV37737.1"/>
    <property type="molecule type" value="Genomic_DNA"/>
</dbReference>
<sequence>METRSNKAFFLGAMLLLAFTLLQTSEGQSICNIPLSSLMACRPAVTPPNPPAPTATCCSALTKANLSCLCSYKNSKLLPQLGIDPNLAVQLPAKCKLPNAPTC</sequence>
<dbReference type="InterPro" id="IPR016140">
    <property type="entry name" value="Bifunc_inhib/LTP/seed_store"/>
</dbReference>
<proteinExistence type="predicted"/>
<accession>A0AAV5LMJ3</accession>
<dbReference type="PANTHER" id="PTHR33122">
    <property type="entry name" value="LIPID BINDING PROTEIN-RELATED"/>
    <property type="match status" value="1"/>
</dbReference>
<comment type="caution">
    <text evidence="3">The sequence shown here is derived from an EMBL/GenBank/DDBJ whole genome shotgun (WGS) entry which is preliminary data.</text>
</comment>
<organism evidence="3 4">
    <name type="scientific">Rubroshorea leprosula</name>
    <dbReference type="NCBI Taxonomy" id="152421"/>
    <lineage>
        <taxon>Eukaryota</taxon>
        <taxon>Viridiplantae</taxon>
        <taxon>Streptophyta</taxon>
        <taxon>Embryophyta</taxon>
        <taxon>Tracheophyta</taxon>
        <taxon>Spermatophyta</taxon>
        <taxon>Magnoliopsida</taxon>
        <taxon>eudicotyledons</taxon>
        <taxon>Gunneridae</taxon>
        <taxon>Pentapetalae</taxon>
        <taxon>rosids</taxon>
        <taxon>malvids</taxon>
        <taxon>Malvales</taxon>
        <taxon>Dipterocarpaceae</taxon>
        <taxon>Rubroshorea</taxon>
    </lineage>
</organism>
<dbReference type="Pfam" id="PF14368">
    <property type="entry name" value="LTP_2"/>
    <property type="match status" value="1"/>
</dbReference>
<dbReference type="InterPro" id="IPR044741">
    <property type="entry name" value="NsLTP-like"/>
</dbReference>
<gene>
    <name evidence="3" type="ORF">SLEP1_g45732</name>
</gene>
<keyword evidence="1" id="KW-0732">Signal</keyword>
<dbReference type="InterPro" id="IPR039265">
    <property type="entry name" value="DIR1-like"/>
</dbReference>
<reference evidence="3 4" key="1">
    <citation type="journal article" date="2021" name="Commun. Biol.">
        <title>The genome of Shorea leprosula (Dipterocarpaceae) highlights the ecological relevance of drought in aseasonal tropical rainforests.</title>
        <authorList>
            <person name="Ng K.K.S."/>
            <person name="Kobayashi M.J."/>
            <person name="Fawcett J.A."/>
            <person name="Hatakeyama M."/>
            <person name="Paape T."/>
            <person name="Ng C.H."/>
            <person name="Ang C.C."/>
            <person name="Tnah L.H."/>
            <person name="Lee C.T."/>
            <person name="Nishiyama T."/>
            <person name="Sese J."/>
            <person name="O'Brien M.J."/>
            <person name="Copetti D."/>
            <person name="Mohd Noor M.I."/>
            <person name="Ong R.C."/>
            <person name="Putra M."/>
            <person name="Sireger I.Z."/>
            <person name="Indrioko S."/>
            <person name="Kosugi Y."/>
            <person name="Izuno A."/>
            <person name="Isagi Y."/>
            <person name="Lee S.L."/>
            <person name="Shimizu K.K."/>
        </authorList>
    </citation>
    <scope>NUCLEOTIDE SEQUENCE [LARGE SCALE GENOMIC DNA]</scope>
    <source>
        <strain evidence="3">214</strain>
    </source>
</reference>
<dbReference type="PANTHER" id="PTHR33122:SF63">
    <property type="entry name" value="BIFUNCTIONAL INHIBITOR_PLANT LIPID TRANSFER PROTEIN_SEED STORAGE HELICAL DOMAIN-CONTAINING PROTEIN"/>
    <property type="match status" value="1"/>
</dbReference>
<dbReference type="GO" id="GO:0009627">
    <property type="term" value="P:systemic acquired resistance"/>
    <property type="evidence" value="ECO:0007669"/>
    <property type="project" value="InterPro"/>
</dbReference>
<dbReference type="AlphaFoldDB" id="A0AAV5LMJ3"/>
<evidence type="ECO:0000256" key="1">
    <source>
        <dbReference type="SAM" id="SignalP"/>
    </source>
</evidence>
<feature type="signal peptide" evidence="1">
    <location>
        <begin position="1"/>
        <end position="27"/>
    </location>
</feature>
<dbReference type="SUPFAM" id="SSF47699">
    <property type="entry name" value="Bifunctional inhibitor/lipid-transfer protein/seed storage 2S albumin"/>
    <property type="match status" value="1"/>
</dbReference>
<evidence type="ECO:0000313" key="4">
    <source>
        <dbReference type="Proteomes" id="UP001054252"/>
    </source>
</evidence>
<protein>
    <recommendedName>
        <fullName evidence="2">Bifunctional inhibitor/plant lipid transfer protein/seed storage helical domain-containing protein</fullName>
    </recommendedName>
</protein>
<dbReference type="Gene3D" id="1.10.110.10">
    <property type="entry name" value="Plant lipid-transfer and hydrophobic proteins"/>
    <property type="match status" value="1"/>
</dbReference>